<sequence>MEEEGSSSHNLKANLELRQQLEEATSAPNEAPLSVTDPQISGSQVEAGSTSESPNAKRKPTFPGPYPRPFEAVQREEDLKETFRQAAERSSWNPDYQSDENWNGRHQLSYCNDEMSQNCRCYFDRWLDHKELLPQDAIQVQKPTWRLEPDGVSPAQRKIERQSSMLYSVTGPGLRAGAQPVQPAETVRARVSKENVIKRRAMRISRERPWELPPPPFFLSQKRLPSQTADSRISNISMTSAGTQTEIGTGAELPNWMKEQGWDGHHHATWSNFQNLQGEILNPAPVRSYFDRPREPDVGARSAEKKPLDPKAGMVRILPLWRLEPLPGADHTEPERGLWPRDEPLESGSGRPLQKRAEILGTRHDASPEFKHKSTWSCPSLLTTCPSVELVQKQQSWNARHQLTFQNEEVSRLDRSYFDRFREHHELRTPESPRHADCSVWSLGKDIPAKESARLILSNSEPRFRNDGKWMHRHQLAFDNAGGRMPVQRNLRCYFDRWRDFPSEANPKPNDILPEDASRGAFTFMTESARGKQRCKLKDSQNADNLKVDVWSLSEKPSKQKVPKVEETFRSCEDEHGMSKTQKEKRRSKWTCNHHVVF</sequence>
<dbReference type="AlphaFoldDB" id="A0A812S972"/>
<reference evidence="2" key="1">
    <citation type="submission" date="2021-02" db="EMBL/GenBank/DDBJ databases">
        <authorList>
            <person name="Dougan E. K."/>
            <person name="Rhodes N."/>
            <person name="Thang M."/>
            <person name="Chan C."/>
        </authorList>
    </citation>
    <scope>NUCLEOTIDE SEQUENCE</scope>
</reference>
<dbReference type="OrthoDB" id="407601at2759"/>
<comment type="caution">
    <text evidence="2">The sequence shown here is derived from an EMBL/GenBank/DDBJ whole genome shotgun (WGS) entry which is preliminary data.</text>
</comment>
<dbReference type="EMBL" id="CAJNDS010002419">
    <property type="protein sequence ID" value="CAE7467337.1"/>
    <property type="molecule type" value="Genomic_DNA"/>
</dbReference>
<dbReference type="Proteomes" id="UP000604046">
    <property type="component" value="Unassembled WGS sequence"/>
</dbReference>
<protein>
    <submittedName>
        <fullName evidence="2">Uncharacterized protein</fullName>
    </submittedName>
</protein>
<feature type="compositionally biased region" description="Basic and acidic residues" evidence="1">
    <location>
        <begin position="330"/>
        <end position="344"/>
    </location>
</feature>
<evidence type="ECO:0000313" key="2">
    <source>
        <dbReference type="EMBL" id="CAE7467337.1"/>
    </source>
</evidence>
<keyword evidence="3" id="KW-1185">Reference proteome</keyword>
<gene>
    <name evidence="2" type="ORF">SNAT2548_LOCUS26130</name>
</gene>
<proteinExistence type="predicted"/>
<accession>A0A812S972</accession>
<organism evidence="2 3">
    <name type="scientific">Symbiodinium natans</name>
    <dbReference type="NCBI Taxonomy" id="878477"/>
    <lineage>
        <taxon>Eukaryota</taxon>
        <taxon>Sar</taxon>
        <taxon>Alveolata</taxon>
        <taxon>Dinophyceae</taxon>
        <taxon>Suessiales</taxon>
        <taxon>Symbiodiniaceae</taxon>
        <taxon>Symbiodinium</taxon>
    </lineage>
</organism>
<name>A0A812S972_9DINO</name>
<feature type="region of interest" description="Disordered" evidence="1">
    <location>
        <begin position="1"/>
        <end position="71"/>
    </location>
</feature>
<feature type="region of interest" description="Disordered" evidence="1">
    <location>
        <begin position="326"/>
        <end position="353"/>
    </location>
</feature>
<feature type="compositionally biased region" description="Polar residues" evidence="1">
    <location>
        <begin position="36"/>
        <end position="54"/>
    </location>
</feature>
<evidence type="ECO:0000313" key="3">
    <source>
        <dbReference type="Proteomes" id="UP000604046"/>
    </source>
</evidence>
<evidence type="ECO:0000256" key="1">
    <source>
        <dbReference type="SAM" id="MobiDB-lite"/>
    </source>
</evidence>